<reference evidence="7" key="1">
    <citation type="submission" date="2016-11" db="EMBL/GenBank/DDBJ databases">
        <authorList>
            <person name="Varghese N."/>
            <person name="Submissions S."/>
        </authorList>
    </citation>
    <scope>NUCLEOTIDE SEQUENCE [LARGE SCALE GENOMIC DNA]</scope>
    <source>
        <strain evidence="7">GAS401</strain>
    </source>
</reference>
<dbReference type="GO" id="GO:0043565">
    <property type="term" value="F:sequence-specific DNA binding"/>
    <property type="evidence" value="ECO:0007669"/>
    <property type="project" value="InterPro"/>
</dbReference>
<dbReference type="OrthoDB" id="9802263at2"/>
<evidence type="ECO:0000256" key="3">
    <source>
        <dbReference type="ARBA" id="ARBA00023163"/>
    </source>
</evidence>
<evidence type="ECO:0000256" key="4">
    <source>
        <dbReference type="SAM" id="MobiDB-lite"/>
    </source>
</evidence>
<accession>A0A1M7U4T7</accession>
<proteinExistence type="predicted"/>
<dbReference type="PROSITE" id="PS01124">
    <property type="entry name" value="HTH_ARAC_FAMILY_2"/>
    <property type="match status" value="1"/>
</dbReference>
<name>A0A1M7U4T7_9BRAD</name>
<keyword evidence="2" id="KW-0238">DNA-binding</keyword>
<feature type="region of interest" description="Disordered" evidence="4">
    <location>
        <begin position="296"/>
        <end position="327"/>
    </location>
</feature>
<dbReference type="InterPro" id="IPR009057">
    <property type="entry name" value="Homeodomain-like_sf"/>
</dbReference>
<sequence length="327" mass="35931">MNGSKTIYSELVDIVSRYATDDGEHTTSIDGLIFGRRKSPTQLLHTSAQPCFALVLQGEKSLTLGDEVYRYGVGDYLVISIELPVLSQVTQASETTPLLGFGMAINPDRLKEVMGSANVARSATPPDDIRGVAVNKAAPDLLDASLRLLRLLDTPQDIPVLTPLIEGEILYRLLTGPFGPRLRQIAITETPSNRIAAAIAWLKENFMRPLRIEELADRVGMSVSSLHHQFKAVTAMTPMHYQKQLRLHEARRLMLVELLDVGSAGYAVGYQSPSQFSREYTRLYGKSPLRDIGGLRLAPRGASTNVPQKSKQLAESGGPTREHSLRS</sequence>
<dbReference type="AlphaFoldDB" id="A0A1M7U4T7"/>
<evidence type="ECO:0000259" key="5">
    <source>
        <dbReference type="PROSITE" id="PS01124"/>
    </source>
</evidence>
<dbReference type="SUPFAM" id="SSF46689">
    <property type="entry name" value="Homeodomain-like"/>
    <property type="match status" value="2"/>
</dbReference>
<keyword evidence="1" id="KW-0805">Transcription regulation</keyword>
<protein>
    <submittedName>
        <fullName evidence="6">Transcriptional regulator, AraC family</fullName>
    </submittedName>
</protein>
<dbReference type="InterPro" id="IPR018060">
    <property type="entry name" value="HTH_AraC"/>
</dbReference>
<keyword evidence="7" id="KW-1185">Reference proteome</keyword>
<dbReference type="PANTHER" id="PTHR43436">
    <property type="entry name" value="ARAC-FAMILY TRANSCRIPTIONAL REGULATOR"/>
    <property type="match status" value="1"/>
</dbReference>
<dbReference type="Proteomes" id="UP000184096">
    <property type="component" value="Chromosome I"/>
</dbReference>
<dbReference type="Pfam" id="PF06719">
    <property type="entry name" value="AraC_N"/>
    <property type="match status" value="1"/>
</dbReference>
<dbReference type="InterPro" id="IPR018062">
    <property type="entry name" value="HTH_AraC-typ_CS"/>
</dbReference>
<evidence type="ECO:0000256" key="1">
    <source>
        <dbReference type="ARBA" id="ARBA00023015"/>
    </source>
</evidence>
<keyword evidence="3" id="KW-0804">Transcription</keyword>
<evidence type="ECO:0000256" key="2">
    <source>
        <dbReference type="ARBA" id="ARBA00023125"/>
    </source>
</evidence>
<feature type="compositionally biased region" description="Polar residues" evidence="4">
    <location>
        <begin position="302"/>
        <end position="313"/>
    </location>
</feature>
<evidence type="ECO:0000313" key="7">
    <source>
        <dbReference type="Proteomes" id="UP000184096"/>
    </source>
</evidence>
<dbReference type="SMART" id="SM00342">
    <property type="entry name" value="HTH_ARAC"/>
    <property type="match status" value="1"/>
</dbReference>
<feature type="domain" description="HTH araC/xylS-type" evidence="5">
    <location>
        <begin position="196"/>
        <end position="288"/>
    </location>
</feature>
<dbReference type="PANTHER" id="PTHR43436:SF1">
    <property type="entry name" value="TRANSCRIPTIONAL REGULATORY PROTEIN"/>
    <property type="match status" value="1"/>
</dbReference>
<organism evidence="6 7">
    <name type="scientific">Bradyrhizobium erythrophlei</name>
    <dbReference type="NCBI Taxonomy" id="1437360"/>
    <lineage>
        <taxon>Bacteria</taxon>
        <taxon>Pseudomonadati</taxon>
        <taxon>Pseudomonadota</taxon>
        <taxon>Alphaproteobacteria</taxon>
        <taxon>Hyphomicrobiales</taxon>
        <taxon>Nitrobacteraceae</taxon>
        <taxon>Bradyrhizobium</taxon>
    </lineage>
</organism>
<dbReference type="GO" id="GO:0003700">
    <property type="term" value="F:DNA-binding transcription factor activity"/>
    <property type="evidence" value="ECO:0007669"/>
    <property type="project" value="InterPro"/>
</dbReference>
<gene>
    <name evidence="6" type="ORF">SAMN05444170_3534</name>
</gene>
<evidence type="ECO:0000313" key="6">
    <source>
        <dbReference type="EMBL" id="SHN77934.1"/>
    </source>
</evidence>
<dbReference type="Pfam" id="PF12833">
    <property type="entry name" value="HTH_18"/>
    <property type="match status" value="1"/>
</dbReference>
<dbReference type="InterPro" id="IPR009594">
    <property type="entry name" value="Tscrpt_reg_HTH_AraC_N"/>
</dbReference>
<dbReference type="Gene3D" id="1.10.10.60">
    <property type="entry name" value="Homeodomain-like"/>
    <property type="match status" value="2"/>
</dbReference>
<dbReference type="EMBL" id="LT670849">
    <property type="protein sequence ID" value="SHN77934.1"/>
    <property type="molecule type" value="Genomic_DNA"/>
</dbReference>
<dbReference type="PROSITE" id="PS00041">
    <property type="entry name" value="HTH_ARAC_FAMILY_1"/>
    <property type="match status" value="1"/>
</dbReference>